<dbReference type="Pfam" id="PF00067">
    <property type="entry name" value="p450"/>
    <property type="match status" value="1"/>
</dbReference>
<accession>A0A6V8K787</accession>
<name>A0A6V8K787_9ACTN</name>
<dbReference type="PROSITE" id="PS00086">
    <property type="entry name" value="CYTOCHROME_P450"/>
    <property type="match status" value="1"/>
</dbReference>
<keyword evidence="3 7" id="KW-0479">Metal-binding</keyword>
<dbReference type="GO" id="GO:0017000">
    <property type="term" value="P:antibiotic biosynthetic process"/>
    <property type="evidence" value="ECO:0007669"/>
    <property type="project" value="UniProtKB-ARBA"/>
</dbReference>
<dbReference type="GO" id="GO:0005506">
    <property type="term" value="F:iron ion binding"/>
    <property type="evidence" value="ECO:0007669"/>
    <property type="project" value="InterPro"/>
</dbReference>
<keyword evidence="6 7" id="KW-0503">Monooxygenase</keyword>
<keyword evidence="4 7" id="KW-0560">Oxidoreductase</keyword>
<dbReference type="InterPro" id="IPR036396">
    <property type="entry name" value="Cyt_P450_sf"/>
</dbReference>
<keyword evidence="2 7" id="KW-0349">Heme</keyword>
<comment type="similarity">
    <text evidence="1 7">Belongs to the cytochrome P450 family.</text>
</comment>
<evidence type="ECO:0000313" key="8">
    <source>
        <dbReference type="EMBL" id="GFJ81072.1"/>
    </source>
</evidence>
<organism evidence="8 9">
    <name type="scientific">Phytohabitans houttuyneae</name>
    <dbReference type="NCBI Taxonomy" id="1076126"/>
    <lineage>
        <taxon>Bacteria</taxon>
        <taxon>Bacillati</taxon>
        <taxon>Actinomycetota</taxon>
        <taxon>Actinomycetes</taxon>
        <taxon>Micromonosporales</taxon>
        <taxon>Micromonosporaceae</taxon>
    </lineage>
</organism>
<evidence type="ECO:0000256" key="1">
    <source>
        <dbReference type="ARBA" id="ARBA00010617"/>
    </source>
</evidence>
<reference evidence="8 9" key="1">
    <citation type="submission" date="2020-03" db="EMBL/GenBank/DDBJ databases">
        <title>Whole genome shotgun sequence of Phytohabitans houttuyneae NBRC 108639.</title>
        <authorList>
            <person name="Komaki H."/>
            <person name="Tamura T."/>
        </authorList>
    </citation>
    <scope>NUCLEOTIDE SEQUENCE [LARGE SCALE GENOMIC DNA]</scope>
    <source>
        <strain evidence="8 9">NBRC 108639</strain>
    </source>
</reference>
<protein>
    <submittedName>
        <fullName evidence="8">Cytochrome P450</fullName>
    </submittedName>
</protein>
<evidence type="ECO:0000256" key="4">
    <source>
        <dbReference type="ARBA" id="ARBA00023002"/>
    </source>
</evidence>
<dbReference type="AlphaFoldDB" id="A0A6V8K787"/>
<dbReference type="Gene3D" id="1.10.630.10">
    <property type="entry name" value="Cytochrome P450"/>
    <property type="match status" value="1"/>
</dbReference>
<keyword evidence="9" id="KW-1185">Reference proteome</keyword>
<dbReference type="RefSeq" id="WP_173059733.1">
    <property type="nucleotide sequence ID" value="NZ_BAABGO010000026.1"/>
</dbReference>
<dbReference type="EMBL" id="BLPF01000002">
    <property type="protein sequence ID" value="GFJ81072.1"/>
    <property type="molecule type" value="Genomic_DNA"/>
</dbReference>
<dbReference type="CDD" id="cd11033">
    <property type="entry name" value="CYP142-like"/>
    <property type="match status" value="1"/>
</dbReference>
<evidence type="ECO:0000313" key="9">
    <source>
        <dbReference type="Proteomes" id="UP000482800"/>
    </source>
</evidence>
<evidence type="ECO:0000256" key="7">
    <source>
        <dbReference type="RuleBase" id="RU000461"/>
    </source>
</evidence>
<evidence type="ECO:0000256" key="2">
    <source>
        <dbReference type="ARBA" id="ARBA00022617"/>
    </source>
</evidence>
<dbReference type="GO" id="GO:0008395">
    <property type="term" value="F:steroid hydroxylase activity"/>
    <property type="evidence" value="ECO:0007669"/>
    <property type="project" value="TreeGrafter"/>
</dbReference>
<dbReference type="PANTHER" id="PTHR46696">
    <property type="entry name" value="P450, PUTATIVE (EUROFUNG)-RELATED"/>
    <property type="match status" value="1"/>
</dbReference>
<dbReference type="Proteomes" id="UP000482800">
    <property type="component" value="Unassembled WGS sequence"/>
</dbReference>
<comment type="caution">
    <text evidence="8">The sequence shown here is derived from an EMBL/GenBank/DDBJ whole genome shotgun (WGS) entry which is preliminary data.</text>
</comment>
<evidence type="ECO:0000256" key="5">
    <source>
        <dbReference type="ARBA" id="ARBA00023004"/>
    </source>
</evidence>
<gene>
    <name evidence="8" type="ORF">Phou_052520</name>
</gene>
<dbReference type="InterPro" id="IPR001128">
    <property type="entry name" value="Cyt_P450"/>
</dbReference>
<evidence type="ECO:0000256" key="6">
    <source>
        <dbReference type="ARBA" id="ARBA00023033"/>
    </source>
</evidence>
<proteinExistence type="inferred from homology"/>
<dbReference type="InterPro" id="IPR002397">
    <property type="entry name" value="Cyt_P450_B"/>
</dbReference>
<dbReference type="PRINTS" id="PR00359">
    <property type="entry name" value="BP450"/>
</dbReference>
<dbReference type="SUPFAM" id="SSF48264">
    <property type="entry name" value="Cytochrome P450"/>
    <property type="match status" value="1"/>
</dbReference>
<keyword evidence="5 7" id="KW-0408">Iron</keyword>
<dbReference type="GO" id="GO:0036199">
    <property type="term" value="F:cholest-4-en-3-one 26-monooxygenase activity"/>
    <property type="evidence" value="ECO:0007669"/>
    <property type="project" value="TreeGrafter"/>
</dbReference>
<reference evidence="8 9" key="2">
    <citation type="submission" date="2020-03" db="EMBL/GenBank/DDBJ databases">
        <authorList>
            <person name="Ichikawa N."/>
            <person name="Kimura A."/>
            <person name="Kitahashi Y."/>
            <person name="Uohara A."/>
        </authorList>
    </citation>
    <scope>NUCLEOTIDE SEQUENCE [LARGE SCALE GENOMIC DNA]</scope>
    <source>
        <strain evidence="8 9">NBRC 108639</strain>
    </source>
</reference>
<dbReference type="GO" id="GO:0006707">
    <property type="term" value="P:cholesterol catabolic process"/>
    <property type="evidence" value="ECO:0007669"/>
    <property type="project" value="TreeGrafter"/>
</dbReference>
<dbReference type="PANTHER" id="PTHR46696:SF4">
    <property type="entry name" value="BIOTIN BIOSYNTHESIS CYTOCHROME P450"/>
    <property type="match status" value="1"/>
</dbReference>
<dbReference type="GO" id="GO:0020037">
    <property type="term" value="F:heme binding"/>
    <property type="evidence" value="ECO:0007669"/>
    <property type="project" value="InterPro"/>
</dbReference>
<dbReference type="InterPro" id="IPR017972">
    <property type="entry name" value="Cyt_P450_CS"/>
</dbReference>
<sequence>MDLKDLDLMDPQLFSSGRAPATFEDLRQNAPVHWQKPRDGFPGFWVVSRYHDVVGVLRDPETFSSEYGNILPTWEKKDPTAGIMTFTSDPPQHVRLRTLLMPSLKLRSVKNRRPAVAEIVSRVLADVPIDEPFDFMELVANRLPIALTCGLLGVPADDFAMVVELSHRAHATKENDQVGGPATEEMFTSSHLELLAYFAELVASRRKDPQDDIISSFAHTRVGDDQLSDEEIAVNCFAAILGGYQADKNAQGGAMLALIRHPDQFDLLASRPSIMPSAVEEIWRWTTPTLNLTRVAVVDTEIAGVPIAKQDRVSVSLFSANRDPVAFDEPYEFRLTRYPNRHLAFGSGNHFCAGANVARMEMSLLLDSLLKAGVRPVLTAEPTPVFSHFQQGLKRLPVKYVRR</sequence>
<dbReference type="FunFam" id="1.10.630.10:FF:000018">
    <property type="entry name" value="Cytochrome P450 monooxygenase"/>
    <property type="match status" value="1"/>
</dbReference>
<evidence type="ECO:0000256" key="3">
    <source>
        <dbReference type="ARBA" id="ARBA00022723"/>
    </source>
</evidence>